<keyword evidence="3" id="KW-1185">Reference proteome</keyword>
<feature type="compositionally biased region" description="Acidic residues" evidence="1">
    <location>
        <begin position="504"/>
        <end position="513"/>
    </location>
</feature>
<dbReference type="Gene3D" id="6.10.140.1020">
    <property type="match status" value="1"/>
</dbReference>
<gene>
    <name evidence="2" type="ORF">BDV98DRAFT_647849</name>
</gene>
<feature type="compositionally biased region" description="Polar residues" evidence="1">
    <location>
        <begin position="70"/>
        <end position="87"/>
    </location>
</feature>
<evidence type="ECO:0000313" key="2">
    <source>
        <dbReference type="EMBL" id="TFL05602.1"/>
    </source>
</evidence>
<dbReference type="Proteomes" id="UP000305067">
    <property type="component" value="Unassembled WGS sequence"/>
</dbReference>
<dbReference type="STRING" id="1884261.A0A5C3QUK3"/>
<evidence type="ECO:0000313" key="3">
    <source>
        <dbReference type="Proteomes" id="UP000305067"/>
    </source>
</evidence>
<feature type="region of interest" description="Disordered" evidence="1">
    <location>
        <begin position="424"/>
        <end position="513"/>
    </location>
</feature>
<name>A0A5C3QUK3_9AGAR</name>
<dbReference type="AlphaFoldDB" id="A0A5C3QUK3"/>
<feature type="compositionally biased region" description="Basic and acidic residues" evidence="1">
    <location>
        <begin position="239"/>
        <end position="248"/>
    </location>
</feature>
<dbReference type="OrthoDB" id="27934at2759"/>
<accession>A0A5C3QUK3</accession>
<proteinExistence type="predicted"/>
<reference evidence="2 3" key="1">
    <citation type="journal article" date="2019" name="Nat. Ecol. Evol.">
        <title>Megaphylogeny resolves global patterns of mushroom evolution.</title>
        <authorList>
            <person name="Varga T."/>
            <person name="Krizsan K."/>
            <person name="Foldi C."/>
            <person name="Dima B."/>
            <person name="Sanchez-Garcia M."/>
            <person name="Sanchez-Ramirez S."/>
            <person name="Szollosi G.J."/>
            <person name="Szarkandi J.G."/>
            <person name="Papp V."/>
            <person name="Albert L."/>
            <person name="Andreopoulos W."/>
            <person name="Angelini C."/>
            <person name="Antonin V."/>
            <person name="Barry K.W."/>
            <person name="Bougher N.L."/>
            <person name="Buchanan P."/>
            <person name="Buyck B."/>
            <person name="Bense V."/>
            <person name="Catcheside P."/>
            <person name="Chovatia M."/>
            <person name="Cooper J."/>
            <person name="Damon W."/>
            <person name="Desjardin D."/>
            <person name="Finy P."/>
            <person name="Geml J."/>
            <person name="Haridas S."/>
            <person name="Hughes K."/>
            <person name="Justo A."/>
            <person name="Karasinski D."/>
            <person name="Kautmanova I."/>
            <person name="Kiss B."/>
            <person name="Kocsube S."/>
            <person name="Kotiranta H."/>
            <person name="LaButti K.M."/>
            <person name="Lechner B.E."/>
            <person name="Liimatainen K."/>
            <person name="Lipzen A."/>
            <person name="Lukacs Z."/>
            <person name="Mihaltcheva S."/>
            <person name="Morgado L.N."/>
            <person name="Niskanen T."/>
            <person name="Noordeloos M.E."/>
            <person name="Ohm R.A."/>
            <person name="Ortiz-Santana B."/>
            <person name="Ovrebo C."/>
            <person name="Racz N."/>
            <person name="Riley R."/>
            <person name="Savchenko A."/>
            <person name="Shiryaev A."/>
            <person name="Soop K."/>
            <person name="Spirin V."/>
            <person name="Szebenyi C."/>
            <person name="Tomsovsky M."/>
            <person name="Tulloss R.E."/>
            <person name="Uehling J."/>
            <person name="Grigoriev I.V."/>
            <person name="Vagvolgyi C."/>
            <person name="Papp T."/>
            <person name="Martin F.M."/>
            <person name="Miettinen O."/>
            <person name="Hibbett D.S."/>
            <person name="Nagy L.G."/>
        </authorList>
    </citation>
    <scope>NUCLEOTIDE SEQUENCE [LARGE SCALE GENOMIC DNA]</scope>
    <source>
        <strain evidence="2 3">CBS 309.79</strain>
    </source>
</reference>
<evidence type="ECO:0008006" key="4">
    <source>
        <dbReference type="Google" id="ProtNLM"/>
    </source>
</evidence>
<feature type="region of interest" description="Disordered" evidence="1">
    <location>
        <begin position="239"/>
        <end position="369"/>
    </location>
</feature>
<evidence type="ECO:0000256" key="1">
    <source>
        <dbReference type="SAM" id="MobiDB-lite"/>
    </source>
</evidence>
<dbReference type="EMBL" id="ML178816">
    <property type="protein sequence ID" value="TFL05602.1"/>
    <property type="molecule type" value="Genomic_DNA"/>
</dbReference>
<feature type="compositionally biased region" description="Polar residues" evidence="1">
    <location>
        <begin position="31"/>
        <end position="62"/>
    </location>
</feature>
<protein>
    <recommendedName>
        <fullName evidence="4">Swi5-dependent recombination DNA repair protein 1</fullName>
    </recommendedName>
</protein>
<feature type="compositionally biased region" description="Basic and acidic residues" evidence="1">
    <location>
        <begin position="459"/>
        <end position="474"/>
    </location>
</feature>
<feature type="compositionally biased region" description="Polar residues" evidence="1">
    <location>
        <begin position="306"/>
        <end position="318"/>
    </location>
</feature>
<feature type="compositionally biased region" description="Polar residues" evidence="1">
    <location>
        <begin position="1"/>
        <end position="17"/>
    </location>
</feature>
<feature type="compositionally biased region" description="Low complexity" evidence="1">
    <location>
        <begin position="115"/>
        <end position="178"/>
    </location>
</feature>
<organism evidence="2 3">
    <name type="scientific">Pterulicium gracile</name>
    <dbReference type="NCBI Taxonomy" id="1884261"/>
    <lineage>
        <taxon>Eukaryota</taxon>
        <taxon>Fungi</taxon>
        <taxon>Dikarya</taxon>
        <taxon>Basidiomycota</taxon>
        <taxon>Agaricomycotina</taxon>
        <taxon>Agaricomycetes</taxon>
        <taxon>Agaricomycetidae</taxon>
        <taxon>Agaricales</taxon>
        <taxon>Pleurotineae</taxon>
        <taxon>Pterulaceae</taxon>
        <taxon>Pterulicium</taxon>
    </lineage>
</organism>
<feature type="compositionally biased region" description="Polar residues" evidence="1">
    <location>
        <begin position="348"/>
        <end position="358"/>
    </location>
</feature>
<feature type="region of interest" description="Disordered" evidence="1">
    <location>
        <begin position="1"/>
        <end position="225"/>
    </location>
</feature>
<sequence>MQSSAYTTAPARSSSTDKSAKLTESPAALLTESSHLTSFTRDNTPFSDSTPQITDSMSTSSPPAIDGADTSLSPSSHAEVLASTNPEDVSMHVDEDDELMFTVHMDVNVPPSSPPATSSPAFSRPPAFGTPSSLRRSALSSSPSFGVPSSSPSFGAPSSSSSLGVAPSSPGLGVFSSSPPCPSSPTTLYEHDELVSEKGTTTVDMNDGTEAPAGPVSLTRKRKLDVDVEVKDTALDYDDKRMKYDPDAPRPPTTKRPTLSSLKVQLKKLKAPFRCPVVDPSKAASGMGLAGSKNSTPQKMDEDNAPGTSKETTLTSVDQLALPKEDKKIQHRTTRASLQFKSPLLAGSASNNNPSIGSDSHPPSGVRLTPTIQALQRQLQNLKRAVKVKQANEEAELKALVKMWKEAAREVAWEVWEIYKERGLGQQGGGSATESAPASWGWEEKKGSGSGSSWGWAGAHDEPGEEDAGRHQKEDADDGEVRDDTMGTMLRQMGVDPEVLGWDVEQDCFVDEE</sequence>